<reference evidence="2 3" key="1">
    <citation type="journal article" date="2024" name="Science">
        <title>Giant polyketide synthase enzymes in the biosynthesis of giant marine polyether toxins.</title>
        <authorList>
            <person name="Fallon T.R."/>
            <person name="Shende V.V."/>
            <person name="Wierzbicki I.H."/>
            <person name="Pendleton A.L."/>
            <person name="Watervoot N.F."/>
            <person name="Auber R.P."/>
            <person name="Gonzalez D.J."/>
            <person name="Wisecaver J.H."/>
            <person name="Moore B.S."/>
        </authorList>
    </citation>
    <scope>NUCLEOTIDE SEQUENCE [LARGE SCALE GENOMIC DNA]</scope>
    <source>
        <strain evidence="2 3">12B1</strain>
    </source>
</reference>
<comment type="caution">
    <text evidence="2">The sequence shown here is derived from an EMBL/GenBank/DDBJ whole genome shotgun (WGS) entry which is preliminary data.</text>
</comment>
<accession>A0AB34K7K2</accession>
<feature type="compositionally biased region" description="Polar residues" evidence="1">
    <location>
        <begin position="26"/>
        <end position="35"/>
    </location>
</feature>
<dbReference type="Proteomes" id="UP001515480">
    <property type="component" value="Unassembled WGS sequence"/>
</dbReference>
<organism evidence="2 3">
    <name type="scientific">Prymnesium parvum</name>
    <name type="common">Toxic golden alga</name>
    <dbReference type="NCBI Taxonomy" id="97485"/>
    <lineage>
        <taxon>Eukaryota</taxon>
        <taxon>Haptista</taxon>
        <taxon>Haptophyta</taxon>
        <taxon>Prymnesiophyceae</taxon>
        <taxon>Prymnesiales</taxon>
        <taxon>Prymnesiaceae</taxon>
        <taxon>Prymnesium</taxon>
    </lineage>
</organism>
<keyword evidence="3" id="KW-1185">Reference proteome</keyword>
<name>A0AB34K7K2_PRYPA</name>
<sequence>MATMHRSSIVLAPGEPLPNKRRSMSRPKSNPTSAAASDLNDPSLADADARTVKLKAAEKMNELIDNLQTGQLGACQFDEQFLKVWPYAQARYGVQDDLDEHASPRVTPELARAVKNHPLALQHGEFSL</sequence>
<evidence type="ECO:0000313" key="2">
    <source>
        <dbReference type="EMBL" id="KAL1528444.1"/>
    </source>
</evidence>
<protein>
    <submittedName>
        <fullName evidence="2">Uncharacterized protein</fullName>
    </submittedName>
</protein>
<evidence type="ECO:0000313" key="3">
    <source>
        <dbReference type="Proteomes" id="UP001515480"/>
    </source>
</evidence>
<evidence type="ECO:0000256" key="1">
    <source>
        <dbReference type="SAM" id="MobiDB-lite"/>
    </source>
</evidence>
<feature type="region of interest" description="Disordered" evidence="1">
    <location>
        <begin position="1"/>
        <end position="44"/>
    </location>
</feature>
<dbReference type="AlphaFoldDB" id="A0AB34K7K2"/>
<dbReference type="EMBL" id="JBGBPQ010000002">
    <property type="protein sequence ID" value="KAL1528444.1"/>
    <property type="molecule type" value="Genomic_DNA"/>
</dbReference>
<gene>
    <name evidence="2" type="ORF">AB1Y20_009791</name>
</gene>
<proteinExistence type="predicted"/>